<evidence type="ECO:0000313" key="3">
    <source>
        <dbReference type="Proteomes" id="UP000246740"/>
    </source>
</evidence>
<dbReference type="AlphaFoldDB" id="A0A317XYE9"/>
<gene>
    <name evidence="2" type="ORF">BCV70DRAFT_61380</name>
</gene>
<accession>A0A317XYE9</accession>
<evidence type="ECO:0000313" key="2">
    <source>
        <dbReference type="EMBL" id="PWZ02311.1"/>
    </source>
</evidence>
<dbReference type="Proteomes" id="UP000246740">
    <property type="component" value="Unassembled WGS sequence"/>
</dbReference>
<feature type="transmembrane region" description="Helical" evidence="1">
    <location>
        <begin position="55"/>
        <end position="74"/>
    </location>
</feature>
<organism evidence="2 3">
    <name type="scientific">Testicularia cyperi</name>
    <dbReference type="NCBI Taxonomy" id="1882483"/>
    <lineage>
        <taxon>Eukaryota</taxon>
        <taxon>Fungi</taxon>
        <taxon>Dikarya</taxon>
        <taxon>Basidiomycota</taxon>
        <taxon>Ustilaginomycotina</taxon>
        <taxon>Ustilaginomycetes</taxon>
        <taxon>Ustilaginales</taxon>
        <taxon>Anthracoideaceae</taxon>
        <taxon>Testicularia</taxon>
    </lineage>
</organism>
<keyword evidence="3" id="KW-1185">Reference proteome</keyword>
<keyword evidence="1" id="KW-0472">Membrane</keyword>
<reference evidence="2 3" key="1">
    <citation type="journal article" date="2018" name="Mol. Biol. Evol.">
        <title>Broad Genomic Sampling Reveals a Smut Pathogenic Ancestry of the Fungal Clade Ustilaginomycotina.</title>
        <authorList>
            <person name="Kijpornyongpan T."/>
            <person name="Mondo S.J."/>
            <person name="Barry K."/>
            <person name="Sandor L."/>
            <person name="Lee J."/>
            <person name="Lipzen A."/>
            <person name="Pangilinan J."/>
            <person name="LaButti K."/>
            <person name="Hainaut M."/>
            <person name="Henrissat B."/>
            <person name="Grigoriev I.V."/>
            <person name="Spatafora J.W."/>
            <person name="Aime M.C."/>
        </authorList>
    </citation>
    <scope>NUCLEOTIDE SEQUENCE [LARGE SCALE GENOMIC DNA]</scope>
    <source>
        <strain evidence="2 3">MCA 3645</strain>
    </source>
</reference>
<proteinExistence type="predicted"/>
<dbReference type="EMBL" id="KZ819189">
    <property type="protein sequence ID" value="PWZ02311.1"/>
    <property type="molecule type" value="Genomic_DNA"/>
</dbReference>
<keyword evidence="1" id="KW-1133">Transmembrane helix</keyword>
<protein>
    <submittedName>
        <fullName evidence="2">Uncharacterized protein</fullName>
    </submittedName>
</protein>
<sequence>MNHVQSGIVVRSASHMRECGARACSRGSEWRDRDTVHPCNSIIHRRKKRGRKRTGWLATSFVTGFLIVCPPSQLPCLAVQGLSTRPTLMTPSSL</sequence>
<keyword evidence="1" id="KW-0812">Transmembrane</keyword>
<dbReference type="InParanoid" id="A0A317XYE9"/>
<name>A0A317XYE9_9BASI</name>
<evidence type="ECO:0000256" key="1">
    <source>
        <dbReference type="SAM" id="Phobius"/>
    </source>
</evidence>